<evidence type="ECO:0000256" key="1">
    <source>
        <dbReference type="ARBA" id="ARBA00022679"/>
    </source>
</evidence>
<evidence type="ECO:0000313" key="2">
    <source>
        <dbReference type="EMBL" id="KIY61767.1"/>
    </source>
</evidence>
<dbReference type="CDD" id="cd03784">
    <property type="entry name" value="GT1_Gtf-like"/>
    <property type="match status" value="1"/>
</dbReference>
<keyword evidence="1 2" id="KW-0808">Transferase</keyword>
<name>A0A0D7AU96_9AGAR</name>
<dbReference type="EMBL" id="KN880875">
    <property type="protein sequence ID" value="KIY61767.1"/>
    <property type="molecule type" value="Genomic_DNA"/>
</dbReference>
<dbReference type="GO" id="GO:0035251">
    <property type="term" value="F:UDP-glucosyltransferase activity"/>
    <property type="evidence" value="ECO:0007669"/>
    <property type="project" value="InterPro"/>
</dbReference>
<dbReference type="PANTHER" id="PTHR48049:SF132">
    <property type="entry name" value="GLYCOSYLTRANSFERASE"/>
    <property type="match status" value="1"/>
</dbReference>
<dbReference type="PANTHER" id="PTHR48049">
    <property type="entry name" value="GLYCOSYLTRANSFERASE"/>
    <property type="match status" value="1"/>
</dbReference>
<dbReference type="AlphaFoldDB" id="A0A0D7AU96"/>
<dbReference type="SUPFAM" id="SSF53756">
    <property type="entry name" value="UDP-Glycosyltransferase/glycogen phosphorylase"/>
    <property type="match status" value="1"/>
</dbReference>
<reference evidence="2 3" key="1">
    <citation type="journal article" date="2015" name="Fungal Genet. Biol.">
        <title>Evolution of novel wood decay mechanisms in Agaricales revealed by the genome sequences of Fistulina hepatica and Cylindrobasidium torrendii.</title>
        <authorList>
            <person name="Floudas D."/>
            <person name="Held B.W."/>
            <person name="Riley R."/>
            <person name="Nagy L.G."/>
            <person name="Koehler G."/>
            <person name="Ransdell A.S."/>
            <person name="Younus H."/>
            <person name="Chow J."/>
            <person name="Chiniquy J."/>
            <person name="Lipzen A."/>
            <person name="Tritt A."/>
            <person name="Sun H."/>
            <person name="Haridas S."/>
            <person name="LaButti K."/>
            <person name="Ohm R.A."/>
            <person name="Kues U."/>
            <person name="Blanchette R.A."/>
            <person name="Grigoriev I.V."/>
            <person name="Minto R.E."/>
            <person name="Hibbett D.S."/>
        </authorList>
    </citation>
    <scope>NUCLEOTIDE SEQUENCE [LARGE SCALE GENOMIC DNA]</scope>
    <source>
        <strain evidence="2 3">FP15055 ss-10</strain>
    </source>
</reference>
<gene>
    <name evidence="2" type="ORF">CYLTODRAFT_495065</name>
</gene>
<organism evidence="2 3">
    <name type="scientific">Cylindrobasidium torrendii FP15055 ss-10</name>
    <dbReference type="NCBI Taxonomy" id="1314674"/>
    <lineage>
        <taxon>Eukaryota</taxon>
        <taxon>Fungi</taxon>
        <taxon>Dikarya</taxon>
        <taxon>Basidiomycota</taxon>
        <taxon>Agaricomycotina</taxon>
        <taxon>Agaricomycetes</taxon>
        <taxon>Agaricomycetidae</taxon>
        <taxon>Agaricales</taxon>
        <taxon>Marasmiineae</taxon>
        <taxon>Physalacriaceae</taxon>
        <taxon>Cylindrobasidium</taxon>
    </lineage>
</organism>
<dbReference type="InterPro" id="IPR050481">
    <property type="entry name" value="UDP-glycosyltransf_plant"/>
</dbReference>
<keyword evidence="3" id="KW-1185">Reference proteome</keyword>
<dbReference type="InterPro" id="IPR002213">
    <property type="entry name" value="UDP_glucos_trans"/>
</dbReference>
<sequence>MSFRKYFQEQIHSAGLDEAPLLDGNLVIETFQETDMELTPLEQIGLFFSPTALRAVAYKALDKVTAAYGADAFKAIIIDMFFAPLFDNILARGLKLYSTCTGASTYYDLFSHVTPDKITSDPEGLVPIAGFVGKDGRTLDVRNVDCMIIDNLQPHVREIVLGIGKGSGVVFGNTSTVLEGEMHRNALKTPASHLPAYYLGPLSPDWFLRAADGDETAREKHIAVLKDEQLVCTRFLDAHPPRSVLFFALGSNGYLSEDQLRQVYDILQRLEIPTILVNRSPRFEVADVLPSTDPSKFLAVRWAPQLDVLVHPSIRVAVNHAGCGSFTEALLAGIPMICSPTFADQFFNAKWMYASGFSFGQLSVNLKTAFDHSKPHPTLVDEKELERLFRLACTKDGEAEYTAVRESVGEIGYKLRRAALDKDGEKSKAVEALKKALLSN</sequence>
<dbReference type="STRING" id="1314674.A0A0D7AU96"/>
<dbReference type="Gene3D" id="3.40.50.2000">
    <property type="entry name" value="Glycogen Phosphorylase B"/>
    <property type="match status" value="2"/>
</dbReference>
<proteinExistence type="predicted"/>
<protein>
    <submittedName>
        <fullName evidence="2">Glycosyltransferase family 1 protein</fullName>
    </submittedName>
</protein>
<evidence type="ECO:0000313" key="3">
    <source>
        <dbReference type="Proteomes" id="UP000054007"/>
    </source>
</evidence>
<dbReference type="Pfam" id="PF00201">
    <property type="entry name" value="UDPGT"/>
    <property type="match status" value="1"/>
</dbReference>
<accession>A0A0D7AU96</accession>
<dbReference type="OrthoDB" id="5835829at2759"/>
<dbReference type="Proteomes" id="UP000054007">
    <property type="component" value="Unassembled WGS sequence"/>
</dbReference>